<dbReference type="AlphaFoldDB" id="G4TWV8"/>
<evidence type="ECO:0000313" key="2">
    <source>
        <dbReference type="Proteomes" id="UP000007148"/>
    </source>
</evidence>
<keyword evidence="2" id="KW-1185">Reference proteome</keyword>
<dbReference type="Proteomes" id="UP000007148">
    <property type="component" value="Unassembled WGS sequence"/>
</dbReference>
<name>G4TWV8_SERID</name>
<comment type="caution">
    <text evidence="1">The sequence shown here is derived from an EMBL/GenBank/DDBJ whole genome shotgun (WGS) entry which is preliminary data.</text>
</comment>
<dbReference type="EMBL" id="CAFZ01000524">
    <property type="protein sequence ID" value="CCA75801.1"/>
    <property type="molecule type" value="Genomic_DNA"/>
</dbReference>
<dbReference type="HOGENOM" id="CLU_1826016_0_0_1"/>
<protein>
    <submittedName>
        <fullName evidence="1">Uncharacterized protein</fullName>
    </submittedName>
</protein>
<organism evidence="1 2">
    <name type="scientific">Serendipita indica (strain DSM 11827)</name>
    <name type="common">Root endophyte fungus</name>
    <name type="synonym">Piriformospora indica</name>
    <dbReference type="NCBI Taxonomy" id="1109443"/>
    <lineage>
        <taxon>Eukaryota</taxon>
        <taxon>Fungi</taxon>
        <taxon>Dikarya</taxon>
        <taxon>Basidiomycota</taxon>
        <taxon>Agaricomycotina</taxon>
        <taxon>Agaricomycetes</taxon>
        <taxon>Sebacinales</taxon>
        <taxon>Serendipitaceae</taxon>
        <taxon>Serendipita</taxon>
    </lineage>
</organism>
<dbReference type="InParanoid" id="G4TWV8"/>
<gene>
    <name evidence="1" type="ORF">PIIN_09789</name>
</gene>
<proteinExistence type="predicted"/>
<reference evidence="1 2" key="1">
    <citation type="journal article" date="2011" name="PLoS Pathog.">
        <title>Endophytic Life Strategies Decoded by Genome and Transcriptome Analyses of the Mutualistic Root Symbiont Piriformospora indica.</title>
        <authorList>
            <person name="Zuccaro A."/>
            <person name="Lahrmann U."/>
            <person name="Guldener U."/>
            <person name="Langen G."/>
            <person name="Pfiffi S."/>
            <person name="Biedenkopf D."/>
            <person name="Wong P."/>
            <person name="Samans B."/>
            <person name="Grimm C."/>
            <person name="Basiewicz M."/>
            <person name="Murat C."/>
            <person name="Martin F."/>
            <person name="Kogel K.H."/>
        </authorList>
    </citation>
    <scope>NUCLEOTIDE SEQUENCE [LARGE SCALE GENOMIC DNA]</scope>
    <source>
        <strain evidence="1 2">DSM 11827</strain>
    </source>
</reference>
<sequence length="141" mass="16362">MVQPMTECGYRPSLYLDETKPLYWWWIKSVCQRRDLGDYVVQMRPWTGSVKGGFPRKYVNLTKAWKPRGTGHEKTEWRANDKLAQRKIDFDFDGVLSGLEFGVEELQDRNPSLVRWADILITTINYLPPRTSPYGLSGMGS</sequence>
<accession>G4TWV8</accession>
<evidence type="ECO:0000313" key="1">
    <source>
        <dbReference type="EMBL" id="CCA75801.1"/>
    </source>
</evidence>